<dbReference type="AlphaFoldDB" id="A0A0V1HLQ1"/>
<organism evidence="2 3">
    <name type="scientific">Trichinella zimbabwensis</name>
    <dbReference type="NCBI Taxonomy" id="268475"/>
    <lineage>
        <taxon>Eukaryota</taxon>
        <taxon>Metazoa</taxon>
        <taxon>Ecdysozoa</taxon>
        <taxon>Nematoda</taxon>
        <taxon>Enoplea</taxon>
        <taxon>Dorylaimia</taxon>
        <taxon>Trichinellida</taxon>
        <taxon>Trichinellidae</taxon>
        <taxon>Trichinella</taxon>
    </lineage>
</organism>
<proteinExistence type="predicted"/>
<accession>A0A0V1HLQ1</accession>
<name>A0A0V1HLQ1_9BILA</name>
<feature type="region of interest" description="Disordered" evidence="1">
    <location>
        <begin position="1"/>
        <end position="69"/>
    </location>
</feature>
<gene>
    <name evidence="2" type="ORF">T11_17343</name>
</gene>
<reference evidence="2 3" key="1">
    <citation type="submission" date="2015-01" db="EMBL/GenBank/DDBJ databases">
        <title>Evolution of Trichinella species and genotypes.</title>
        <authorList>
            <person name="Korhonen P.K."/>
            <person name="Edoardo P."/>
            <person name="Giuseppe L.R."/>
            <person name="Gasser R.B."/>
        </authorList>
    </citation>
    <scope>NUCLEOTIDE SEQUENCE [LARGE SCALE GENOMIC DNA]</scope>
    <source>
        <strain evidence="2">ISS1029</strain>
    </source>
</reference>
<sequence>MIKYPPEIKFQTLQTTEEKKPRQTRRRSPMGRSTEGQQQTPTIVHDDRVKPIPRSTNNPGARARTVKNCGDSGGLDDLIYYNFLKLMMIFFKFTPPPPQQQQQQQQKQANKQTNKISYKNQHK</sequence>
<protein>
    <submittedName>
        <fullName evidence="2">Uncharacterized protein</fullName>
    </submittedName>
</protein>
<comment type="caution">
    <text evidence="2">The sequence shown here is derived from an EMBL/GenBank/DDBJ whole genome shotgun (WGS) entry which is preliminary data.</text>
</comment>
<dbReference type="Proteomes" id="UP000055024">
    <property type="component" value="Unassembled WGS sequence"/>
</dbReference>
<dbReference type="EMBL" id="JYDP01000057">
    <property type="protein sequence ID" value="KRZ10661.1"/>
    <property type="molecule type" value="Genomic_DNA"/>
</dbReference>
<evidence type="ECO:0000313" key="2">
    <source>
        <dbReference type="EMBL" id="KRZ10661.1"/>
    </source>
</evidence>
<evidence type="ECO:0000313" key="3">
    <source>
        <dbReference type="Proteomes" id="UP000055024"/>
    </source>
</evidence>
<evidence type="ECO:0000256" key="1">
    <source>
        <dbReference type="SAM" id="MobiDB-lite"/>
    </source>
</evidence>
<feature type="region of interest" description="Disordered" evidence="1">
    <location>
        <begin position="94"/>
        <end position="123"/>
    </location>
</feature>
<feature type="compositionally biased region" description="Polar residues" evidence="1">
    <location>
        <begin position="109"/>
        <end position="123"/>
    </location>
</feature>
<keyword evidence="3" id="KW-1185">Reference proteome</keyword>